<dbReference type="AntiFam" id="ANF00237">
    <property type="entry name" value="Shadow ORF (opposite ahcY)"/>
</dbReference>
<dbReference type="Proteomes" id="UP001634393">
    <property type="component" value="Unassembled WGS sequence"/>
</dbReference>
<keyword evidence="2" id="KW-1185">Reference proteome</keyword>
<gene>
    <name evidence="1" type="ORF">ACJIZ3_018091</name>
</gene>
<name>A0ABD3SXE1_9LAMI</name>
<evidence type="ECO:0000313" key="1">
    <source>
        <dbReference type="EMBL" id="KAL3829289.1"/>
    </source>
</evidence>
<evidence type="ECO:0000313" key="2">
    <source>
        <dbReference type="Proteomes" id="UP001634393"/>
    </source>
</evidence>
<comment type="caution">
    <text evidence="1">The sequence shown here is derived from an EMBL/GenBank/DDBJ whole genome shotgun (WGS) entry which is preliminary data.</text>
</comment>
<reference evidence="1 2" key="1">
    <citation type="submission" date="2024-12" db="EMBL/GenBank/DDBJ databases">
        <title>The unique morphological basis and parallel evolutionary history of personate flowers in Penstemon.</title>
        <authorList>
            <person name="Depatie T.H."/>
            <person name="Wessinger C.A."/>
        </authorList>
    </citation>
    <scope>NUCLEOTIDE SEQUENCE [LARGE SCALE GENOMIC DNA]</scope>
    <source>
        <strain evidence="1">WTNN_2</strain>
        <tissue evidence="1">Leaf</tissue>
    </source>
</reference>
<accession>A0ABD3SXE1</accession>
<proteinExistence type="predicted"/>
<sequence>MSRLVRTLNRNADIIGLILTKLSELSTKLSKVKSCNLLIQMLRQHVNLLLILPTRSFIPKLELCNNLISKRTRHHKARVASGTTQVHQTTLCQHNNARFCVREYPSTVHVDFIVKVTNVADNCVNLETFHESLKGTNGIDFGYDYTGTSLFQSNGTTLSYVSIATYDTNLSGNHHICGPHQSIGQVIDINSREKQRAIILHLIQPLHTCSGLFRNTNQSLLHLGIPLRINLQGFPNQTKHNMKLSIIGRIRIRNRARFLILLLSLHTLMNQQCSITTIIHNQIWPTVGTPIQSPLSAPPVLGQRFTFPGKDGGAVAGNGGGGVVLGGEDVAGTPTNLGTQGGEGFDKDGGLDGHVETSSDSGTFEGLRWTEFGPAGHEAGHFDFGEFDFETAEVGLGHVTDLVLTAGGGFLDQESHWKLKNSIFFISNLRRLRFWWIGCESKSQVEERDVVVLVVNGGGKEFIKIAFWLLYLNIFLFHLSHGSESTILLVYQIGPSPSRSRCTWSYSSSHGGVGVGGTSIDVYKLQLTRHLCTNLG</sequence>
<protein>
    <submittedName>
        <fullName evidence="1">Uncharacterized protein</fullName>
    </submittedName>
</protein>
<dbReference type="AlphaFoldDB" id="A0ABD3SXE1"/>
<dbReference type="EMBL" id="JBJXBP010000005">
    <property type="protein sequence ID" value="KAL3829289.1"/>
    <property type="molecule type" value="Genomic_DNA"/>
</dbReference>
<organism evidence="1 2">
    <name type="scientific">Penstemon smallii</name>
    <dbReference type="NCBI Taxonomy" id="265156"/>
    <lineage>
        <taxon>Eukaryota</taxon>
        <taxon>Viridiplantae</taxon>
        <taxon>Streptophyta</taxon>
        <taxon>Embryophyta</taxon>
        <taxon>Tracheophyta</taxon>
        <taxon>Spermatophyta</taxon>
        <taxon>Magnoliopsida</taxon>
        <taxon>eudicotyledons</taxon>
        <taxon>Gunneridae</taxon>
        <taxon>Pentapetalae</taxon>
        <taxon>asterids</taxon>
        <taxon>lamiids</taxon>
        <taxon>Lamiales</taxon>
        <taxon>Plantaginaceae</taxon>
        <taxon>Cheloneae</taxon>
        <taxon>Penstemon</taxon>
    </lineage>
</organism>